<gene>
    <name evidence="8" type="ORF">A3Q56_00135</name>
</gene>
<dbReference type="InterPro" id="IPR002048">
    <property type="entry name" value="EF_hand_dom"/>
</dbReference>
<reference evidence="8 9" key="1">
    <citation type="submission" date="2016-04" db="EMBL/GenBank/DDBJ databases">
        <title>The genome of Intoshia linei affirms orthonectids as highly simplified spiralians.</title>
        <authorList>
            <person name="Mikhailov K.V."/>
            <person name="Slusarev G.S."/>
            <person name="Nikitin M.A."/>
            <person name="Logacheva M.D."/>
            <person name="Penin A."/>
            <person name="Aleoshin V."/>
            <person name="Panchin Y.V."/>
        </authorList>
    </citation>
    <scope>NUCLEOTIDE SEQUENCE [LARGE SCALE GENOMIC DNA]</scope>
    <source>
        <strain evidence="8">Intl2013</strain>
        <tissue evidence="8">Whole animal</tissue>
    </source>
</reference>
<evidence type="ECO:0000256" key="5">
    <source>
        <dbReference type="ARBA" id="ARBA00022837"/>
    </source>
</evidence>
<evidence type="ECO:0000256" key="2">
    <source>
        <dbReference type="ARBA" id="ARBA00022707"/>
    </source>
</evidence>
<dbReference type="PANTHER" id="PTHR23055:SF178">
    <property type="entry name" value="NEUROCALCIN HOMOLOG"/>
    <property type="match status" value="1"/>
</dbReference>
<keyword evidence="2" id="KW-0519">Myristate</keyword>
<dbReference type="Proteomes" id="UP000078046">
    <property type="component" value="Unassembled WGS sequence"/>
</dbReference>
<organism evidence="8 9">
    <name type="scientific">Intoshia linei</name>
    <dbReference type="NCBI Taxonomy" id="1819745"/>
    <lineage>
        <taxon>Eukaryota</taxon>
        <taxon>Metazoa</taxon>
        <taxon>Spiralia</taxon>
        <taxon>Lophotrochozoa</taxon>
        <taxon>Mesozoa</taxon>
        <taxon>Orthonectida</taxon>
        <taxon>Rhopaluridae</taxon>
        <taxon>Intoshia</taxon>
    </lineage>
</organism>
<dbReference type="EMBL" id="LWCA01000005">
    <property type="protein sequence ID" value="OAF72091.1"/>
    <property type="molecule type" value="Genomic_DNA"/>
</dbReference>
<evidence type="ECO:0000313" key="9">
    <source>
        <dbReference type="Proteomes" id="UP000078046"/>
    </source>
</evidence>
<dbReference type="PANTHER" id="PTHR23055">
    <property type="entry name" value="CALCIUM BINDING PROTEINS"/>
    <property type="match status" value="1"/>
</dbReference>
<dbReference type="OrthoDB" id="191686at2759"/>
<keyword evidence="5" id="KW-0106">Calcium</keyword>
<keyword evidence="3" id="KW-0479">Metal-binding</keyword>
<dbReference type="PROSITE" id="PS00018">
    <property type="entry name" value="EF_HAND_1"/>
    <property type="match status" value="1"/>
</dbReference>
<dbReference type="GO" id="GO:0005509">
    <property type="term" value="F:calcium ion binding"/>
    <property type="evidence" value="ECO:0007669"/>
    <property type="project" value="InterPro"/>
</dbReference>
<evidence type="ECO:0000256" key="3">
    <source>
        <dbReference type="ARBA" id="ARBA00022723"/>
    </source>
</evidence>
<sequence length="135" mass="15701">MGNVNLKINKEEINYLSKLTDFTKKEIKIWFKKFHREGKPSISLEEFKTFLNEIFPSINISMFMKHVSFDSSDGMKMNAYKLVNETKRSPEKHCDKLFSKFDGDKDGRLSEQEFLSAALSDPSIIKALQNNLIEQ</sequence>
<keyword evidence="6" id="KW-0449">Lipoprotein</keyword>
<dbReference type="AlphaFoldDB" id="A0A177BEU1"/>
<name>A0A177BEU1_9BILA</name>
<dbReference type="InterPro" id="IPR018247">
    <property type="entry name" value="EF_Hand_1_Ca_BS"/>
</dbReference>
<keyword evidence="4" id="KW-0677">Repeat</keyword>
<dbReference type="PROSITE" id="PS50222">
    <property type="entry name" value="EF_HAND_2"/>
    <property type="match status" value="1"/>
</dbReference>
<evidence type="ECO:0000259" key="7">
    <source>
        <dbReference type="PROSITE" id="PS50222"/>
    </source>
</evidence>
<comment type="similarity">
    <text evidence="1">Belongs to the recoverin family.</text>
</comment>
<evidence type="ECO:0000256" key="6">
    <source>
        <dbReference type="ARBA" id="ARBA00023288"/>
    </source>
</evidence>
<feature type="domain" description="EF-hand" evidence="7">
    <location>
        <begin position="89"/>
        <end position="124"/>
    </location>
</feature>
<dbReference type="Pfam" id="PF00036">
    <property type="entry name" value="EF-hand_1"/>
    <property type="match status" value="1"/>
</dbReference>
<keyword evidence="9" id="KW-1185">Reference proteome</keyword>
<evidence type="ECO:0000313" key="8">
    <source>
        <dbReference type="EMBL" id="OAF72091.1"/>
    </source>
</evidence>
<evidence type="ECO:0000256" key="4">
    <source>
        <dbReference type="ARBA" id="ARBA00022737"/>
    </source>
</evidence>
<protein>
    <recommendedName>
        <fullName evidence="7">EF-hand domain-containing protein</fullName>
    </recommendedName>
</protein>
<dbReference type="SUPFAM" id="SSF47473">
    <property type="entry name" value="EF-hand"/>
    <property type="match status" value="1"/>
</dbReference>
<comment type="caution">
    <text evidence="8">The sequence shown here is derived from an EMBL/GenBank/DDBJ whole genome shotgun (WGS) entry which is preliminary data.</text>
</comment>
<dbReference type="InterPro" id="IPR028846">
    <property type="entry name" value="Recoverin"/>
</dbReference>
<dbReference type="InterPro" id="IPR011992">
    <property type="entry name" value="EF-hand-dom_pair"/>
</dbReference>
<dbReference type="SMART" id="SM00054">
    <property type="entry name" value="EFh"/>
    <property type="match status" value="2"/>
</dbReference>
<dbReference type="Gene3D" id="1.10.238.10">
    <property type="entry name" value="EF-hand"/>
    <property type="match status" value="2"/>
</dbReference>
<accession>A0A177BEU1</accession>
<proteinExistence type="inferred from homology"/>
<evidence type="ECO:0000256" key="1">
    <source>
        <dbReference type="ARBA" id="ARBA00006049"/>
    </source>
</evidence>